<dbReference type="EMBL" id="JAGIYQ010000001">
    <property type="protein sequence ID" value="MBP0723584.1"/>
    <property type="molecule type" value="Genomic_DNA"/>
</dbReference>
<keyword evidence="18" id="KW-0460">Magnesium</keyword>
<dbReference type="Gene3D" id="1.10.287.3610">
    <property type="match status" value="1"/>
</dbReference>
<feature type="transmembrane region" description="Helical" evidence="19">
    <location>
        <begin position="97"/>
        <end position="122"/>
    </location>
</feature>
<dbReference type="GO" id="GO:0008654">
    <property type="term" value="P:phospholipid biosynthetic process"/>
    <property type="evidence" value="ECO:0007669"/>
    <property type="project" value="UniProtKB-KW"/>
</dbReference>
<evidence type="ECO:0000256" key="2">
    <source>
        <dbReference type="ARBA" id="ARBA00005967"/>
    </source>
</evidence>
<reference evidence="20" key="1">
    <citation type="submission" date="2021-04" db="EMBL/GenBank/DDBJ databases">
        <title>Genome seq and assembly of Bacillus sp.</title>
        <authorList>
            <person name="Chhetri G."/>
        </authorList>
    </citation>
    <scope>NUCLEOTIDE SEQUENCE</scope>
    <source>
        <strain evidence="20">RG28</strain>
    </source>
</reference>
<dbReference type="InterPro" id="IPR036945">
    <property type="entry name" value="DAGK_sf"/>
</dbReference>
<evidence type="ECO:0000256" key="15">
    <source>
        <dbReference type="PIRSR" id="PIRSR600829-1"/>
    </source>
</evidence>
<feature type="binding site" evidence="16">
    <location>
        <position position="71"/>
    </location>
    <ligand>
        <name>substrate</name>
    </ligand>
</feature>
<keyword evidence="9 17" id="KW-0067">ATP-binding</keyword>
<keyword evidence="13" id="KW-0594">Phospholipid biosynthesis</keyword>
<accession>A0A940NJZ8</accession>
<feature type="binding site" evidence="18">
    <location>
        <position position="30"/>
    </location>
    <ligand>
        <name>a divalent metal cation</name>
        <dbReference type="ChEBI" id="CHEBI:60240"/>
    </ligand>
</feature>
<feature type="transmembrane region" description="Helical" evidence="19">
    <location>
        <begin position="33"/>
        <end position="50"/>
    </location>
</feature>
<feature type="binding site" evidence="17">
    <location>
        <position position="30"/>
    </location>
    <ligand>
        <name>ATP</name>
        <dbReference type="ChEBI" id="CHEBI:30616"/>
    </ligand>
</feature>
<evidence type="ECO:0000256" key="6">
    <source>
        <dbReference type="ARBA" id="ARBA00022692"/>
    </source>
</evidence>
<dbReference type="PANTHER" id="PTHR34299">
    <property type="entry name" value="DIACYLGLYCEROL KINASE"/>
    <property type="match status" value="1"/>
</dbReference>
<name>A0A940NJZ8_9BACI</name>
<dbReference type="RefSeq" id="WP_209401077.1">
    <property type="nucleotide sequence ID" value="NZ_JAGIYQ010000001.1"/>
</dbReference>
<evidence type="ECO:0000256" key="10">
    <source>
        <dbReference type="ARBA" id="ARBA00022989"/>
    </source>
</evidence>
<proteinExistence type="inferred from homology"/>
<evidence type="ECO:0000256" key="16">
    <source>
        <dbReference type="PIRSR" id="PIRSR600829-2"/>
    </source>
</evidence>
<dbReference type="GO" id="GO:0046872">
    <property type="term" value="F:metal ion binding"/>
    <property type="evidence" value="ECO:0007669"/>
    <property type="project" value="UniProtKB-KW"/>
</dbReference>
<dbReference type="PROSITE" id="PS01069">
    <property type="entry name" value="DAGK_PROKAR"/>
    <property type="match status" value="1"/>
</dbReference>
<protein>
    <submittedName>
        <fullName evidence="20">Diacylglycerol kinase family protein</fullName>
    </submittedName>
</protein>
<dbReference type="GO" id="GO:0005524">
    <property type="term" value="F:ATP binding"/>
    <property type="evidence" value="ECO:0007669"/>
    <property type="project" value="UniProtKB-KW"/>
</dbReference>
<organism evidence="20 21">
    <name type="scientific">Gottfriedia endophytica</name>
    <dbReference type="NCBI Taxonomy" id="2820819"/>
    <lineage>
        <taxon>Bacteria</taxon>
        <taxon>Bacillati</taxon>
        <taxon>Bacillota</taxon>
        <taxon>Bacilli</taxon>
        <taxon>Bacillales</taxon>
        <taxon>Bacillaceae</taxon>
        <taxon>Gottfriedia</taxon>
    </lineage>
</organism>
<dbReference type="AlphaFoldDB" id="A0A940NJZ8"/>
<gene>
    <name evidence="20" type="ORF">J5Y03_00110</name>
</gene>
<evidence type="ECO:0000256" key="9">
    <source>
        <dbReference type="ARBA" id="ARBA00022840"/>
    </source>
</evidence>
<keyword evidence="10 19" id="KW-1133">Transmembrane helix</keyword>
<keyword evidence="12 19" id="KW-0472">Membrane</keyword>
<evidence type="ECO:0000256" key="19">
    <source>
        <dbReference type="SAM" id="Phobius"/>
    </source>
</evidence>
<keyword evidence="7 17" id="KW-0547">Nucleotide-binding</keyword>
<evidence type="ECO:0000256" key="8">
    <source>
        <dbReference type="ARBA" id="ARBA00022777"/>
    </source>
</evidence>
<keyword evidence="5" id="KW-0808">Transferase</keyword>
<feature type="binding site" evidence="17">
    <location>
        <begin position="96"/>
        <end position="97"/>
    </location>
    <ligand>
        <name>ATP</name>
        <dbReference type="ChEBI" id="CHEBI:30616"/>
    </ligand>
</feature>
<keyword evidence="4" id="KW-0444">Lipid biosynthesis</keyword>
<evidence type="ECO:0000256" key="13">
    <source>
        <dbReference type="ARBA" id="ARBA00023209"/>
    </source>
</evidence>
<feature type="binding site" evidence="18">
    <location>
        <position position="78"/>
    </location>
    <ligand>
        <name>a divalent metal cation</name>
        <dbReference type="ChEBI" id="CHEBI:60240"/>
    </ligand>
</feature>
<feature type="active site" description="Proton acceptor" evidence="15">
    <location>
        <position position="71"/>
    </location>
</feature>
<keyword evidence="11" id="KW-0443">Lipid metabolism</keyword>
<evidence type="ECO:0000256" key="12">
    <source>
        <dbReference type="ARBA" id="ARBA00023136"/>
    </source>
</evidence>
<dbReference type="GO" id="GO:0005886">
    <property type="term" value="C:plasma membrane"/>
    <property type="evidence" value="ECO:0007669"/>
    <property type="project" value="UniProtKB-SubCell"/>
</dbReference>
<sequence length="127" mass="14211">MGSGDNFAKNTLLKSFFYAFSGIYKTVLTERNFRIHMLAAIFVTFLGFYFQIKRIEWIILVISIALVMAMEMMNTAIESIVDLVSPNYHPLAKVAKDVAAGCVLVTAIASVIVGVLLFYPYFSILLK</sequence>
<dbReference type="Pfam" id="PF01219">
    <property type="entry name" value="DAGK_prokar"/>
    <property type="match status" value="1"/>
</dbReference>
<dbReference type="GO" id="GO:0016301">
    <property type="term" value="F:kinase activity"/>
    <property type="evidence" value="ECO:0007669"/>
    <property type="project" value="UniProtKB-KW"/>
</dbReference>
<keyword evidence="21" id="KW-1185">Reference proteome</keyword>
<comment type="cofactor">
    <cofactor evidence="18">
        <name>Mg(2+)</name>
        <dbReference type="ChEBI" id="CHEBI:18420"/>
    </cofactor>
    <text evidence="18">Mn(2+), Zn(2+), Cd(2+) and Co(2+) support activity to lesser extents.</text>
</comment>
<keyword evidence="8 20" id="KW-0418">Kinase</keyword>
<keyword evidence="6 19" id="KW-0812">Transmembrane</keyword>
<keyword evidence="14" id="KW-1208">Phospholipid metabolism</keyword>
<evidence type="ECO:0000256" key="3">
    <source>
        <dbReference type="ARBA" id="ARBA00022475"/>
    </source>
</evidence>
<evidence type="ECO:0000256" key="5">
    <source>
        <dbReference type="ARBA" id="ARBA00022679"/>
    </source>
</evidence>
<evidence type="ECO:0000256" key="11">
    <source>
        <dbReference type="ARBA" id="ARBA00023098"/>
    </source>
</evidence>
<comment type="similarity">
    <text evidence="2">Belongs to the bacterial diacylglycerol kinase family.</text>
</comment>
<dbReference type="InterPro" id="IPR033717">
    <property type="entry name" value="UDPK"/>
</dbReference>
<evidence type="ECO:0000256" key="17">
    <source>
        <dbReference type="PIRSR" id="PIRSR600829-3"/>
    </source>
</evidence>
<evidence type="ECO:0000256" key="14">
    <source>
        <dbReference type="ARBA" id="ARBA00023264"/>
    </source>
</evidence>
<feature type="binding site" evidence="17">
    <location>
        <position position="78"/>
    </location>
    <ligand>
        <name>ATP</name>
        <dbReference type="ChEBI" id="CHEBI:30616"/>
    </ligand>
</feature>
<dbReference type="Proteomes" id="UP000682134">
    <property type="component" value="Unassembled WGS sequence"/>
</dbReference>
<keyword evidence="18" id="KW-0479">Metal-binding</keyword>
<feature type="binding site" evidence="17">
    <location>
        <position position="18"/>
    </location>
    <ligand>
        <name>ATP</name>
        <dbReference type="ChEBI" id="CHEBI:30616"/>
    </ligand>
</feature>
<evidence type="ECO:0000256" key="1">
    <source>
        <dbReference type="ARBA" id="ARBA00004651"/>
    </source>
</evidence>
<feature type="transmembrane region" description="Helical" evidence="19">
    <location>
        <begin position="57"/>
        <end position="77"/>
    </location>
</feature>
<comment type="caution">
    <text evidence="20">The sequence shown here is derived from an EMBL/GenBank/DDBJ whole genome shotgun (WGS) entry which is preliminary data.</text>
</comment>
<evidence type="ECO:0000313" key="21">
    <source>
        <dbReference type="Proteomes" id="UP000682134"/>
    </source>
</evidence>
<evidence type="ECO:0000313" key="20">
    <source>
        <dbReference type="EMBL" id="MBP0723584.1"/>
    </source>
</evidence>
<dbReference type="InterPro" id="IPR000829">
    <property type="entry name" value="DAGK"/>
</dbReference>
<evidence type="ECO:0000256" key="18">
    <source>
        <dbReference type="PIRSR" id="PIRSR600829-4"/>
    </source>
</evidence>
<evidence type="ECO:0000256" key="7">
    <source>
        <dbReference type="ARBA" id="ARBA00022741"/>
    </source>
</evidence>
<keyword evidence="3" id="KW-1003">Cell membrane</keyword>
<evidence type="ECO:0000256" key="4">
    <source>
        <dbReference type="ARBA" id="ARBA00022516"/>
    </source>
</evidence>
<dbReference type="PANTHER" id="PTHR34299:SF1">
    <property type="entry name" value="DIACYLGLYCEROL KINASE"/>
    <property type="match status" value="1"/>
</dbReference>
<dbReference type="CDD" id="cd14265">
    <property type="entry name" value="UDPK_IM_like"/>
    <property type="match status" value="1"/>
</dbReference>
<comment type="subcellular location">
    <subcellularLocation>
        <location evidence="1">Cell membrane</location>
        <topology evidence="1">Multi-pass membrane protein</topology>
    </subcellularLocation>
</comment>